<name>E5ASD6_MYCRK</name>
<reference evidence="1 2" key="1">
    <citation type="journal article" date="2011" name="J. Bacteriol.">
        <title>Complete genome sequence of Burkholderia rhizoxinica, an endosymbiont of Rhizopus microsporus.</title>
        <authorList>
            <person name="Lackner G."/>
            <person name="Moebius N."/>
            <person name="Partida-Martinez L."/>
            <person name="Hertweck C."/>
        </authorList>
    </citation>
    <scope>NUCLEOTIDE SEQUENCE [LARGE SCALE GENOMIC DNA]</scope>
    <source>
        <strain evidence="2">DSM 19002 / CIP 109453 / HKI 454</strain>
    </source>
</reference>
<sequence length="38" mass="4278">MVHYRLFAPIACLFGAANRSCTNIVRKALRLGRVIRCS</sequence>
<dbReference type="AlphaFoldDB" id="E5ASD6"/>
<evidence type="ECO:0000313" key="2">
    <source>
        <dbReference type="Proteomes" id="UP000007437"/>
    </source>
</evidence>
<organism evidence="1 2">
    <name type="scientific">Mycetohabitans rhizoxinica (strain DSM 19002 / CIP 109453 / HKI 454)</name>
    <name type="common">Paraburkholderia rhizoxinica</name>
    <dbReference type="NCBI Taxonomy" id="882378"/>
    <lineage>
        <taxon>Bacteria</taxon>
        <taxon>Pseudomonadati</taxon>
        <taxon>Pseudomonadota</taxon>
        <taxon>Betaproteobacteria</taxon>
        <taxon>Burkholderiales</taxon>
        <taxon>Burkholderiaceae</taxon>
        <taxon>Mycetohabitans</taxon>
    </lineage>
</organism>
<evidence type="ECO:0000313" key="1">
    <source>
        <dbReference type="EMBL" id="CBW75518.1"/>
    </source>
</evidence>
<dbReference type="KEGG" id="brh:RBRH_03798"/>
<proteinExistence type="predicted"/>
<accession>E5ASD6</accession>
<gene>
    <name evidence="1" type="ordered locus">RBRH_03798</name>
</gene>
<dbReference type="HOGENOM" id="CLU_3325748_0_0_4"/>
<dbReference type="Proteomes" id="UP000007437">
    <property type="component" value="Chromosome"/>
</dbReference>
<dbReference type="EMBL" id="FR687359">
    <property type="protein sequence ID" value="CBW75518.1"/>
    <property type="molecule type" value="Genomic_DNA"/>
</dbReference>
<protein>
    <submittedName>
        <fullName evidence="1">Uncharacterized protein</fullName>
    </submittedName>
</protein>